<dbReference type="SMART" id="SM00345">
    <property type="entry name" value="HTH_GNTR"/>
    <property type="match status" value="1"/>
</dbReference>
<geneLocation type="plasmid" evidence="6 7">
    <name>pW2_73_1</name>
</geneLocation>
<dbReference type="Proteomes" id="UP000822331">
    <property type="component" value="Unassembled WGS sequence"/>
</dbReference>
<dbReference type="SUPFAM" id="SSF46785">
    <property type="entry name" value="Winged helix' DNA-binding domain"/>
    <property type="match status" value="1"/>
</dbReference>
<name>A0AAE7R8Q9_9HYPH</name>
<keyword evidence="3" id="KW-0804">Transcription</keyword>
<dbReference type="PROSITE" id="PS50949">
    <property type="entry name" value="HTH_GNTR"/>
    <property type="match status" value="1"/>
</dbReference>
<reference evidence="5 8" key="1">
    <citation type="journal article" date="2020" name="Science">
        <title>Unexpected conservation and global transmission of agrobacterial virulence plasmids.</title>
        <authorList>
            <person name="Weisberg A.J."/>
            <person name="Davis E.W. 2nd"/>
            <person name="Tabima J."/>
            <person name="Belcher M.S."/>
            <person name="Miller M."/>
            <person name="Kuo C.H."/>
            <person name="Loper J.E."/>
            <person name="Grunwald N.J."/>
            <person name="Putnam M.L."/>
            <person name="Chang J.H."/>
        </authorList>
    </citation>
    <scope>NUCLEOTIDE SEQUENCE [LARGE SCALE GENOMIC DNA]</scope>
    <source>
        <strain evidence="5 8">A19/93</strain>
    </source>
</reference>
<feature type="domain" description="HTH gntR-type" evidence="4">
    <location>
        <begin position="9"/>
        <end position="76"/>
    </location>
</feature>
<evidence type="ECO:0000313" key="7">
    <source>
        <dbReference type="Proteomes" id="UP000663912"/>
    </source>
</evidence>
<dbReference type="SUPFAM" id="SSF48008">
    <property type="entry name" value="GntR ligand-binding domain-like"/>
    <property type="match status" value="1"/>
</dbReference>
<reference evidence="6" key="2">
    <citation type="submission" date="2020-02" db="EMBL/GenBank/DDBJ databases">
        <title>Unexpected conservation and global transmission of agrobacterial virulence plasmids.</title>
        <authorList>
            <person name="Weisberg A.J."/>
            <person name="Davis E.W. II"/>
            <person name="Tabima J.R."/>
            <person name="Belcher M.S."/>
            <person name="Miller M."/>
            <person name="Kuo C.-H."/>
            <person name="Loper J.E."/>
            <person name="Grunwald N.J."/>
            <person name="Putnam M.L."/>
            <person name="Chang J.H."/>
        </authorList>
    </citation>
    <scope>NUCLEOTIDE SEQUENCE</scope>
    <source>
        <strain evidence="6">W2/73</strain>
        <plasmid evidence="6">pW2_73_1</plasmid>
    </source>
</reference>
<dbReference type="InterPro" id="IPR000524">
    <property type="entry name" value="Tscrpt_reg_HTH_GntR"/>
</dbReference>
<keyword evidence="2" id="KW-0238">DNA-binding</keyword>
<keyword evidence="8" id="KW-1185">Reference proteome</keyword>
<organism evidence="6 7">
    <name type="scientific">Agrobacterium rubi</name>
    <dbReference type="NCBI Taxonomy" id="28099"/>
    <lineage>
        <taxon>Bacteria</taxon>
        <taxon>Pseudomonadati</taxon>
        <taxon>Pseudomonadota</taxon>
        <taxon>Alphaproteobacteria</taxon>
        <taxon>Hyphomicrobiales</taxon>
        <taxon>Rhizobiaceae</taxon>
        <taxon>Rhizobium/Agrobacterium group</taxon>
        <taxon>Agrobacterium</taxon>
    </lineage>
</organism>
<dbReference type="Proteomes" id="UP000663912">
    <property type="component" value="Plasmid pW2_73_1"/>
</dbReference>
<dbReference type="EMBL" id="JAAMCP010000017">
    <property type="protein sequence ID" value="NTF39800.1"/>
    <property type="molecule type" value="Genomic_DNA"/>
</dbReference>
<dbReference type="Pfam" id="PF00392">
    <property type="entry name" value="GntR"/>
    <property type="match status" value="1"/>
</dbReference>
<dbReference type="InterPro" id="IPR011711">
    <property type="entry name" value="GntR_C"/>
</dbReference>
<dbReference type="EMBL" id="CP049208">
    <property type="protein sequence ID" value="QTG03361.1"/>
    <property type="molecule type" value="Genomic_DNA"/>
</dbReference>
<keyword evidence="1" id="KW-0805">Transcription regulation</keyword>
<dbReference type="InterPro" id="IPR008920">
    <property type="entry name" value="TF_FadR/GntR_C"/>
</dbReference>
<dbReference type="PANTHER" id="PTHR43537:SF49">
    <property type="entry name" value="TRANSCRIPTIONAL REGULATORY PROTEIN"/>
    <property type="match status" value="1"/>
</dbReference>
<evidence type="ECO:0000256" key="1">
    <source>
        <dbReference type="ARBA" id="ARBA00023015"/>
    </source>
</evidence>
<dbReference type="Gene3D" id="1.20.120.530">
    <property type="entry name" value="GntR ligand-binding domain-like"/>
    <property type="match status" value="1"/>
</dbReference>
<dbReference type="InterPro" id="IPR036390">
    <property type="entry name" value="WH_DNA-bd_sf"/>
</dbReference>
<dbReference type="RefSeq" id="WP_065700925.1">
    <property type="nucleotide sequence ID" value="NZ_CP049208.1"/>
</dbReference>
<accession>A0AAE7R8Q9</accession>
<dbReference type="Gene3D" id="1.10.10.10">
    <property type="entry name" value="Winged helix-like DNA-binding domain superfamily/Winged helix DNA-binding domain"/>
    <property type="match status" value="1"/>
</dbReference>
<dbReference type="GO" id="GO:0003677">
    <property type="term" value="F:DNA binding"/>
    <property type="evidence" value="ECO:0007669"/>
    <property type="project" value="UniProtKB-KW"/>
</dbReference>
<proteinExistence type="predicted"/>
<dbReference type="KEGG" id="arui:G6M88_23175"/>
<keyword evidence="6" id="KW-0614">Plasmid</keyword>
<protein>
    <submittedName>
        <fullName evidence="6">GntR family transcriptional regulator</fullName>
    </submittedName>
</protein>
<sequence>MRSQKGPKISKTSEIAQWIRTEINSGRMAPGERLDEKDLAERFEVSKTPVREALIYLASDGLIDLRQKRGATVAEMDTKQVVAMFELMIELETMAARLAAQRMPPHMKKRLFALHEESASYLKDEEAYDEINKALHETISDSAGNEFLASAIRKAHDRLNLYRPFPFQSPGRIEQSHKEHAGLIELISNGHSEAAADAMRAHLSTSGRLFVDLVAGLQSSR</sequence>
<evidence type="ECO:0000313" key="5">
    <source>
        <dbReference type="EMBL" id="NTF39800.1"/>
    </source>
</evidence>
<evidence type="ECO:0000313" key="8">
    <source>
        <dbReference type="Proteomes" id="UP000822331"/>
    </source>
</evidence>
<evidence type="ECO:0000256" key="2">
    <source>
        <dbReference type="ARBA" id="ARBA00023125"/>
    </source>
</evidence>
<dbReference type="Pfam" id="PF07729">
    <property type="entry name" value="FCD"/>
    <property type="match status" value="1"/>
</dbReference>
<dbReference type="SMART" id="SM00895">
    <property type="entry name" value="FCD"/>
    <property type="match status" value="1"/>
</dbReference>
<gene>
    <name evidence="5" type="ORF">G6L72_24230</name>
    <name evidence="6" type="ORF">G6M88_23175</name>
</gene>
<dbReference type="InterPro" id="IPR036388">
    <property type="entry name" value="WH-like_DNA-bd_sf"/>
</dbReference>
<evidence type="ECO:0000256" key="3">
    <source>
        <dbReference type="ARBA" id="ARBA00023163"/>
    </source>
</evidence>
<evidence type="ECO:0000259" key="4">
    <source>
        <dbReference type="PROSITE" id="PS50949"/>
    </source>
</evidence>
<evidence type="ECO:0000313" key="6">
    <source>
        <dbReference type="EMBL" id="QTG03361.1"/>
    </source>
</evidence>
<dbReference type="AlphaFoldDB" id="A0AAE7R8Q9"/>
<dbReference type="GO" id="GO:0003700">
    <property type="term" value="F:DNA-binding transcription factor activity"/>
    <property type="evidence" value="ECO:0007669"/>
    <property type="project" value="InterPro"/>
</dbReference>
<dbReference type="CDD" id="cd07377">
    <property type="entry name" value="WHTH_GntR"/>
    <property type="match status" value="1"/>
</dbReference>
<dbReference type="PANTHER" id="PTHR43537">
    <property type="entry name" value="TRANSCRIPTIONAL REGULATOR, GNTR FAMILY"/>
    <property type="match status" value="1"/>
</dbReference>
<dbReference type="PRINTS" id="PR00035">
    <property type="entry name" value="HTHGNTR"/>
</dbReference>